<gene>
    <name evidence="1" type="ORF">CHRIB12_LOCUS4397</name>
</gene>
<name>A0A915YVZ0_9GLOM</name>
<organism evidence="1 2">
    <name type="scientific">Rhizophagus irregularis</name>
    <dbReference type="NCBI Taxonomy" id="588596"/>
    <lineage>
        <taxon>Eukaryota</taxon>
        <taxon>Fungi</taxon>
        <taxon>Fungi incertae sedis</taxon>
        <taxon>Mucoromycota</taxon>
        <taxon>Glomeromycotina</taxon>
        <taxon>Glomeromycetes</taxon>
        <taxon>Glomerales</taxon>
        <taxon>Glomeraceae</taxon>
        <taxon>Rhizophagus</taxon>
    </lineage>
</organism>
<comment type="caution">
    <text evidence="1">The sequence shown here is derived from an EMBL/GenBank/DDBJ whole genome shotgun (WGS) entry which is preliminary data.</text>
</comment>
<dbReference type="Proteomes" id="UP000684084">
    <property type="component" value="Unassembled WGS sequence"/>
</dbReference>
<accession>A0A915YVZ0</accession>
<dbReference type="AlphaFoldDB" id="A0A915YVZ0"/>
<proteinExistence type="predicted"/>
<dbReference type="OrthoDB" id="10348371at2759"/>
<evidence type="ECO:0000313" key="2">
    <source>
        <dbReference type="Proteomes" id="UP000684084"/>
    </source>
</evidence>
<sequence length="112" mass="12261">MSRYLMSGSSPKKSIPTRRRIIIEANIAHMDSHDIAFSRSCLLSRSLLVVLSNFSPKFLSMLSRMTSALGSSLGPSLGSSLDSLARAFFLGKKMSLPYAIIPAPELREAKED</sequence>
<dbReference type="EMBL" id="CAGKOT010000006">
    <property type="protein sequence ID" value="CAB5347439.1"/>
    <property type="molecule type" value="Genomic_DNA"/>
</dbReference>
<reference evidence="1" key="1">
    <citation type="submission" date="2020-05" db="EMBL/GenBank/DDBJ databases">
        <authorList>
            <person name="Rincon C."/>
            <person name="Sanders R I."/>
            <person name="Robbins C."/>
            <person name="Chaturvedi A."/>
        </authorList>
    </citation>
    <scope>NUCLEOTIDE SEQUENCE</scope>
    <source>
        <strain evidence="1">CHB12</strain>
    </source>
</reference>
<evidence type="ECO:0000313" key="1">
    <source>
        <dbReference type="EMBL" id="CAB5347439.1"/>
    </source>
</evidence>
<protein>
    <submittedName>
        <fullName evidence="1">Uncharacterized protein</fullName>
    </submittedName>
</protein>